<evidence type="ECO:0000313" key="1">
    <source>
        <dbReference type="EMBL" id="GKV40361.1"/>
    </source>
</evidence>
<dbReference type="AlphaFoldDB" id="A0AAV5LUL4"/>
<keyword evidence="2" id="KW-1185">Reference proteome</keyword>
<dbReference type="EMBL" id="BPVZ01000141">
    <property type="protein sequence ID" value="GKV40361.1"/>
    <property type="molecule type" value="Genomic_DNA"/>
</dbReference>
<dbReference type="Proteomes" id="UP001054252">
    <property type="component" value="Unassembled WGS sequence"/>
</dbReference>
<reference evidence="1 2" key="1">
    <citation type="journal article" date="2021" name="Commun. Biol.">
        <title>The genome of Shorea leprosula (Dipterocarpaceae) highlights the ecological relevance of drought in aseasonal tropical rainforests.</title>
        <authorList>
            <person name="Ng K.K.S."/>
            <person name="Kobayashi M.J."/>
            <person name="Fawcett J.A."/>
            <person name="Hatakeyama M."/>
            <person name="Paape T."/>
            <person name="Ng C.H."/>
            <person name="Ang C.C."/>
            <person name="Tnah L.H."/>
            <person name="Lee C.T."/>
            <person name="Nishiyama T."/>
            <person name="Sese J."/>
            <person name="O'Brien M.J."/>
            <person name="Copetti D."/>
            <person name="Mohd Noor M.I."/>
            <person name="Ong R.C."/>
            <person name="Putra M."/>
            <person name="Sireger I.Z."/>
            <person name="Indrioko S."/>
            <person name="Kosugi Y."/>
            <person name="Izuno A."/>
            <person name="Isagi Y."/>
            <person name="Lee S.L."/>
            <person name="Shimizu K.K."/>
        </authorList>
    </citation>
    <scope>NUCLEOTIDE SEQUENCE [LARGE SCALE GENOMIC DNA]</scope>
    <source>
        <strain evidence="1">214</strain>
    </source>
</reference>
<name>A0AAV5LUL4_9ROSI</name>
<comment type="caution">
    <text evidence="1">The sequence shown here is derived from an EMBL/GenBank/DDBJ whole genome shotgun (WGS) entry which is preliminary data.</text>
</comment>
<accession>A0AAV5LUL4</accession>
<proteinExistence type="predicted"/>
<organism evidence="1 2">
    <name type="scientific">Rubroshorea leprosula</name>
    <dbReference type="NCBI Taxonomy" id="152421"/>
    <lineage>
        <taxon>Eukaryota</taxon>
        <taxon>Viridiplantae</taxon>
        <taxon>Streptophyta</taxon>
        <taxon>Embryophyta</taxon>
        <taxon>Tracheophyta</taxon>
        <taxon>Spermatophyta</taxon>
        <taxon>Magnoliopsida</taxon>
        <taxon>eudicotyledons</taxon>
        <taxon>Gunneridae</taxon>
        <taxon>Pentapetalae</taxon>
        <taxon>rosids</taxon>
        <taxon>malvids</taxon>
        <taxon>Malvales</taxon>
        <taxon>Dipterocarpaceae</taxon>
        <taxon>Rubroshorea</taxon>
    </lineage>
</organism>
<gene>
    <name evidence="1" type="ORF">SLEP1_g48016</name>
</gene>
<evidence type="ECO:0000313" key="2">
    <source>
        <dbReference type="Proteomes" id="UP001054252"/>
    </source>
</evidence>
<protein>
    <submittedName>
        <fullName evidence="1">Uncharacterized protein</fullName>
    </submittedName>
</protein>
<sequence>MFLSWLLARHVPIPTMRRVPGIPVTLCRRRWIPTVPVWWRRWWWVRILWRIMIWIIEIMSDRIGKAIKVVVKGANDETAILTVIPEEANPDM</sequence>